<dbReference type="Proteomes" id="UP000077266">
    <property type="component" value="Unassembled WGS sequence"/>
</dbReference>
<evidence type="ECO:0000259" key="3">
    <source>
        <dbReference type="SMART" id="SM01218"/>
    </source>
</evidence>
<dbReference type="Pfam" id="PF13865">
    <property type="entry name" value="FoP_duplication"/>
    <property type="match status" value="1"/>
</dbReference>
<evidence type="ECO:0000313" key="5">
    <source>
        <dbReference type="Proteomes" id="UP000077266"/>
    </source>
</evidence>
<protein>
    <recommendedName>
        <fullName evidence="3">Chromatin target of PRMT1 protein C-terminal domain-containing protein</fullName>
    </recommendedName>
</protein>
<dbReference type="PANTHER" id="PTHR16291">
    <property type="entry name" value="NUCLEAR CAP-BINDING PROTEIN SUBUNIT 3"/>
    <property type="match status" value="1"/>
</dbReference>
<feature type="compositionally biased region" description="Basic and acidic residues" evidence="2">
    <location>
        <begin position="292"/>
        <end position="306"/>
    </location>
</feature>
<keyword evidence="5" id="KW-1185">Reference proteome</keyword>
<dbReference type="OrthoDB" id="422106at2759"/>
<keyword evidence="1" id="KW-0694">RNA-binding</keyword>
<evidence type="ECO:0000256" key="1">
    <source>
        <dbReference type="ARBA" id="ARBA00022884"/>
    </source>
</evidence>
<dbReference type="AlphaFoldDB" id="A0A165R260"/>
<evidence type="ECO:0000313" key="4">
    <source>
        <dbReference type="EMBL" id="KZW04393.1"/>
    </source>
</evidence>
<dbReference type="STRING" id="1314781.A0A165R260"/>
<name>A0A165R260_EXIGL</name>
<dbReference type="GO" id="GO:0000340">
    <property type="term" value="F:RNA 7-methylguanosine cap binding"/>
    <property type="evidence" value="ECO:0007669"/>
    <property type="project" value="InterPro"/>
</dbReference>
<dbReference type="InterPro" id="IPR025715">
    <property type="entry name" value="FoP_C"/>
</dbReference>
<evidence type="ECO:0000256" key="2">
    <source>
        <dbReference type="SAM" id="MobiDB-lite"/>
    </source>
</evidence>
<dbReference type="GO" id="GO:0005634">
    <property type="term" value="C:nucleus"/>
    <property type="evidence" value="ECO:0007669"/>
    <property type="project" value="TreeGrafter"/>
</dbReference>
<dbReference type="Pfam" id="PF10309">
    <property type="entry name" value="NCBP3"/>
    <property type="match status" value="1"/>
</dbReference>
<dbReference type="PANTHER" id="PTHR16291:SF0">
    <property type="entry name" value="NUCLEAR CAP-BINDING PROTEIN SUBUNIT 3"/>
    <property type="match status" value="1"/>
</dbReference>
<feature type="compositionally biased region" description="Basic residues" evidence="2">
    <location>
        <begin position="269"/>
        <end position="285"/>
    </location>
</feature>
<dbReference type="EMBL" id="KV425882">
    <property type="protein sequence ID" value="KZW04393.1"/>
    <property type="molecule type" value="Genomic_DNA"/>
</dbReference>
<accession>A0A165R260</accession>
<organism evidence="4 5">
    <name type="scientific">Exidia glandulosa HHB12029</name>
    <dbReference type="NCBI Taxonomy" id="1314781"/>
    <lineage>
        <taxon>Eukaryota</taxon>
        <taxon>Fungi</taxon>
        <taxon>Dikarya</taxon>
        <taxon>Basidiomycota</taxon>
        <taxon>Agaricomycotina</taxon>
        <taxon>Agaricomycetes</taxon>
        <taxon>Auriculariales</taxon>
        <taxon>Exidiaceae</taxon>
        <taxon>Exidia</taxon>
    </lineage>
</organism>
<feature type="region of interest" description="Disordered" evidence="2">
    <location>
        <begin position="205"/>
        <end position="320"/>
    </location>
</feature>
<feature type="domain" description="Chromatin target of PRMT1 protein C-terminal" evidence="3">
    <location>
        <begin position="249"/>
        <end position="318"/>
    </location>
</feature>
<gene>
    <name evidence="4" type="ORF">EXIGLDRAFT_828268</name>
</gene>
<proteinExistence type="predicted"/>
<dbReference type="InterPro" id="IPR019416">
    <property type="entry name" value="NCBP3"/>
</dbReference>
<sequence>MSVDIEEPPLELPYDDEAAAAMGPSLATRIQGPKVYLLEESAAALHARLGKRKAADDDEDDVDEMDEDVSHRPNAVLLTGIPISHLPTKRVFAYAAHHNVAPLALEWVDDKTCVLVFKTRSAARDALETLARGTEETEDGLREGRPLPHALWPMEERIAALLGKEAEVEEAIYVRWALPGDVKQTGAAKTSEFYKKHGDTAGKEIYRDGQLIVPSPRRDREREGDRGRRRSDNPGDERARLDAELDAFLNGEGEEAPRSNPRRSDRAPLQRRRGSRSASPRRRQSGRGSGRGRRDEGERRPHKSQEELDAELDAFLADRT</sequence>
<reference evidence="4 5" key="1">
    <citation type="journal article" date="2016" name="Mol. Biol. Evol.">
        <title>Comparative Genomics of Early-Diverging Mushroom-Forming Fungi Provides Insights into the Origins of Lignocellulose Decay Capabilities.</title>
        <authorList>
            <person name="Nagy L.G."/>
            <person name="Riley R."/>
            <person name="Tritt A."/>
            <person name="Adam C."/>
            <person name="Daum C."/>
            <person name="Floudas D."/>
            <person name="Sun H."/>
            <person name="Yadav J.S."/>
            <person name="Pangilinan J."/>
            <person name="Larsson K.H."/>
            <person name="Matsuura K."/>
            <person name="Barry K."/>
            <person name="Labutti K."/>
            <person name="Kuo R."/>
            <person name="Ohm R.A."/>
            <person name="Bhattacharya S.S."/>
            <person name="Shirouzu T."/>
            <person name="Yoshinaga Y."/>
            <person name="Martin F.M."/>
            <person name="Grigoriev I.V."/>
            <person name="Hibbett D.S."/>
        </authorList>
    </citation>
    <scope>NUCLEOTIDE SEQUENCE [LARGE SCALE GENOMIC DNA]</scope>
    <source>
        <strain evidence="4 5">HHB12029</strain>
    </source>
</reference>
<dbReference type="SMART" id="SM01218">
    <property type="entry name" value="FoP_duplication"/>
    <property type="match status" value="1"/>
</dbReference>
<dbReference type="GO" id="GO:0003729">
    <property type="term" value="F:mRNA binding"/>
    <property type="evidence" value="ECO:0007669"/>
    <property type="project" value="InterPro"/>
</dbReference>
<dbReference type="InParanoid" id="A0A165R260"/>
<feature type="compositionally biased region" description="Basic and acidic residues" evidence="2">
    <location>
        <begin position="216"/>
        <end position="243"/>
    </location>
</feature>